<evidence type="ECO:0000313" key="2">
    <source>
        <dbReference type="EMBL" id="MDK6029055.1"/>
    </source>
</evidence>
<evidence type="ECO:0000259" key="1">
    <source>
        <dbReference type="Pfam" id="PF04967"/>
    </source>
</evidence>
<dbReference type="PANTHER" id="PTHR34236:SF1">
    <property type="entry name" value="DIMETHYL SULFOXIDE REDUCTASE TRANSCRIPTIONAL ACTIVATOR"/>
    <property type="match status" value="1"/>
</dbReference>
<reference evidence="2 3" key="1">
    <citation type="submission" date="2023-05" db="EMBL/GenBank/DDBJ databases">
        <title>A new hyperthermophilic archaea 'Ignisphaera cupida' sp. nov. and description of the family 'Ignisphaeraceae' fam. nov.</title>
        <authorList>
            <person name="Podosokorskaya O.A."/>
            <person name="Elcheninov A.G."/>
            <person name="Klukina A."/>
            <person name="Merkel A.Y."/>
        </authorList>
    </citation>
    <scope>NUCLEOTIDE SEQUENCE [LARGE SCALE GENOMIC DNA]</scope>
    <source>
        <strain evidence="2 3">4213-co</strain>
    </source>
</reference>
<dbReference type="Proteomes" id="UP001529235">
    <property type="component" value="Unassembled WGS sequence"/>
</dbReference>
<dbReference type="RefSeq" id="WP_285274042.1">
    <property type="nucleotide sequence ID" value="NZ_JASNVW010000004.1"/>
</dbReference>
<evidence type="ECO:0000313" key="3">
    <source>
        <dbReference type="Proteomes" id="UP001529235"/>
    </source>
</evidence>
<protein>
    <submittedName>
        <fullName evidence="2">Helix-turn-helix domain-containing protein</fullName>
    </submittedName>
</protein>
<keyword evidence="3" id="KW-1185">Reference proteome</keyword>
<dbReference type="Pfam" id="PF04967">
    <property type="entry name" value="HTH_10"/>
    <property type="match status" value="1"/>
</dbReference>
<name>A0ABD4Z847_9CREN</name>
<comment type="caution">
    <text evidence="2">The sequence shown here is derived from an EMBL/GenBank/DDBJ whole genome shotgun (WGS) entry which is preliminary data.</text>
</comment>
<feature type="domain" description="HTH bat-type" evidence="1">
    <location>
        <begin position="169"/>
        <end position="221"/>
    </location>
</feature>
<organism evidence="2 3">
    <name type="scientific">Ignisphaera cupida</name>
    <dbReference type="NCBI Taxonomy" id="3050454"/>
    <lineage>
        <taxon>Archaea</taxon>
        <taxon>Thermoproteota</taxon>
        <taxon>Thermoprotei</taxon>
        <taxon>Desulfurococcales</taxon>
        <taxon>Desulfurococcaceae</taxon>
        <taxon>Ignisphaera</taxon>
    </lineage>
</organism>
<gene>
    <name evidence="2" type="ORF">QPL79_06735</name>
</gene>
<dbReference type="EMBL" id="JASNVW010000004">
    <property type="protein sequence ID" value="MDK6029055.1"/>
    <property type="molecule type" value="Genomic_DNA"/>
</dbReference>
<proteinExistence type="predicted"/>
<dbReference type="PANTHER" id="PTHR34236">
    <property type="entry name" value="DIMETHYL SULFOXIDE REDUCTASE TRANSCRIPTIONAL ACTIVATOR"/>
    <property type="match status" value="1"/>
</dbReference>
<dbReference type="InterPro" id="IPR007050">
    <property type="entry name" value="HTH_bacterioopsin"/>
</dbReference>
<dbReference type="AlphaFoldDB" id="A0ABD4Z847"/>
<accession>A0ABD4Z847</accession>
<sequence length="228" mass="27032">MDSKLQTVFISVKSSTNSFFAEVSKRIDNRIILYVYKYPKDSLYYVIAYISEPLSTNLILEIARNYRNNILKMHKYTYFQETYLTIIKQRCEFYELLEDYNVATFVPYTIYKGQRIYCVCGIAKDIDRYVENMIAKYGRKNISIRNVDPHVCVEYQLKNIIDSYIFTMLTEKEKRLLMMAFKQGYISSRRKINLESLAESLDIAKPTASLMLRKAIEKILKRLIESRL</sequence>